<evidence type="ECO:0000259" key="2">
    <source>
        <dbReference type="Pfam" id="PF24729"/>
    </source>
</evidence>
<evidence type="ECO:0000256" key="1">
    <source>
        <dbReference type="ARBA" id="ARBA00022741"/>
    </source>
</evidence>
<organism evidence="3 4">
    <name type="scientific">Pseudomonas phage Zuri</name>
    <dbReference type="NCBI Taxonomy" id="2604899"/>
    <lineage>
        <taxon>Viruses</taxon>
        <taxon>Duplodnaviria</taxon>
        <taxon>Heunggongvirae</taxon>
        <taxon>Uroviricota</taxon>
        <taxon>Caudoviricetes</taxon>
        <taxon>Schitoviridae</taxon>
        <taxon>Zurivirus</taxon>
        <taxon>Zurivirus zuri</taxon>
    </lineage>
</organism>
<dbReference type="Pfam" id="PF24729">
    <property type="entry name" value="Acb2_Tad1_hairpin"/>
    <property type="match status" value="1"/>
</dbReference>
<dbReference type="EMBL" id="MK863032">
    <property type="protein sequence ID" value="QEM41089.1"/>
    <property type="molecule type" value="Genomic_DNA"/>
</dbReference>
<dbReference type="GO" id="GO:0000166">
    <property type="term" value="F:nucleotide binding"/>
    <property type="evidence" value="ECO:0007669"/>
    <property type="project" value="UniProtKB-KW"/>
</dbReference>
<sequence length="81" mass="9159">MDNQHKLIKGYRDLSQAEIDGMNSIKAAETDIGQLWQQISQIQGVDQRMLAIAKTELQTAFMWFVRAIAQPADAFKAPDHD</sequence>
<dbReference type="Proteomes" id="UP000322075">
    <property type="component" value="Segment"/>
</dbReference>
<protein>
    <recommendedName>
        <fullName evidence="2">Acb2/Tad1 hairpin domain-containing protein</fullName>
    </recommendedName>
</protein>
<name>A0A5C1K5E8_9CAUD</name>
<keyword evidence="4" id="KW-1185">Reference proteome</keyword>
<feature type="domain" description="Acb2/Tad1 hairpin" evidence="2">
    <location>
        <begin position="6"/>
        <end position="69"/>
    </location>
</feature>
<evidence type="ECO:0000313" key="4">
    <source>
        <dbReference type="Proteomes" id="UP000322075"/>
    </source>
</evidence>
<dbReference type="InterPro" id="IPR056098">
    <property type="entry name" value="Acb2/Tad1_hairpin"/>
</dbReference>
<accession>A0A5C1K5E8</accession>
<reference evidence="3" key="1">
    <citation type="submission" date="2019-04" db="EMBL/GenBank/DDBJ databases">
        <authorList>
            <person name="Assadpour T."/>
            <person name="Ahmed J."/>
            <person name="Anderson S."/>
            <person name="Espinosa K."/>
            <person name="Gadsden T."/>
            <person name="Graham A."/>
            <person name="Hajjar W."/>
            <person name="Howard T."/>
            <person name="Lacafta O."/>
            <person name="Matney K."/>
            <person name="Matsen K."/>
            <person name="Osu J."/>
            <person name="Rupe E."/>
            <person name="Sang H."/>
            <person name="Wadi S."/>
            <person name="McNeal J."/>
            <person name="Temple L."/>
        </authorList>
    </citation>
    <scope>NUCLEOTIDE SEQUENCE [LARGE SCALE GENOMIC DNA]</scope>
</reference>
<keyword evidence="1" id="KW-0547">Nucleotide-binding</keyword>
<evidence type="ECO:0000313" key="3">
    <source>
        <dbReference type="EMBL" id="QEM41089.1"/>
    </source>
</evidence>
<proteinExistence type="predicted"/>
<gene>
    <name evidence="3" type="ORF">Zuri_95</name>
</gene>